<name>A0AAW0AF57_9AGAR</name>
<comment type="caution">
    <text evidence="1">The sequence shown here is derived from an EMBL/GenBank/DDBJ whole genome shotgun (WGS) entry which is preliminary data.</text>
</comment>
<evidence type="ECO:0000313" key="2">
    <source>
        <dbReference type="Proteomes" id="UP001362999"/>
    </source>
</evidence>
<evidence type="ECO:0000313" key="1">
    <source>
        <dbReference type="EMBL" id="KAK7007632.1"/>
    </source>
</evidence>
<accession>A0AAW0AF57</accession>
<sequence>MGSFPPNTCEDLQDARNLMSTFLGIIKKSVPYLGTPFSTSFSLAGSPTARDGTSPSVTVRQMSTLKPRTDGVRQPVPSHNNIELPTINARAVTWVPFSFKRDRRMYEQWDAHLVKTLLAESASGRVGGLA</sequence>
<reference evidence="1 2" key="1">
    <citation type="journal article" date="2024" name="J Genomics">
        <title>Draft genome sequencing and assembly of Favolaschia claudopus CIRM-BRFM 2984 isolated from oak limbs.</title>
        <authorList>
            <person name="Navarro D."/>
            <person name="Drula E."/>
            <person name="Chaduli D."/>
            <person name="Cazenave R."/>
            <person name="Ahrendt S."/>
            <person name="Wang J."/>
            <person name="Lipzen A."/>
            <person name="Daum C."/>
            <person name="Barry K."/>
            <person name="Grigoriev I.V."/>
            <person name="Favel A."/>
            <person name="Rosso M.N."/>
            <person name="Martin F."/>
        </authorList>
    </citation>
    <scope>NUCLEOTIDE SEQUENCE [LARGE SCALE GENOMIC DNA]</scope>
    <source>
        <strain evidence="1 2">CIRM-BRFM 2984</strain>
    </source>
</reference>
<dbReference type="Proteomes" id="UP001362999">
    <property type="component" value="Unassembled WGS sequence"/>
</dbReference>
<organism evidence="1 2">
    <name type="scientific">Favolaschia claudopus</name>
    <dbReference type="NCBI Taxonomy" id="2862362"/>
    <lineage>
        <taxon>Eukaryota</taxon>
        <taxon>Fungi</taxon>
        <taxon>Dikarya</taxon>
        <taxon>Basidiomycota</taxon>
        <taxon>Agaricomycotina</taxon>
        <taxon>Agaricomycetes</taxon>
        <taxon>Agaricomycetidae</taxon>
        <taxon>Agaricales</taxon>
        <taxon>Marasmiineae</taxon>
        <taxon>Mycenaceae</taxon>
        <taxon>Favolaschia</taxon>
    </lineage>
</organism>
<protein>
    <submittedName>
        <fullName evidence="1">Uncharacterized protein</fullName>
    </submittedName>
</protein>
<keyword evidence="2" id="KW-1185">Reference proteome</keyword>
<dbReference type="AlphaFoldDB" id="A0AAW0AF57"/>
<dbReference type="EMBL" id="JAWWNJ010000070">
    <property type="protein sequence ID" value="KAK7007632.1"/>
    <property type="molecule type" value="Genomic_DNA"/>
</dbReference>
<proteinExistence type="predicted"/>
<gene>
    <name evidence="1" type="ORF">R3P38DRAFT_2792437</name>
</gene>